<reference evidence="5" key="1">
    <citation type="journal article" date="2015" name="BMC Genomics">
        <title>Draft genome of a commonly misdiagnosed multidrug resistant pathogen Candida auris.</title>
        <authorList>
            <person name="Chatterjee S."/>
            <person name="Alampalli S.V."/>
            <person name="Nageshan R.K."/>
            <person name="Chettiar S.T."/>
            <person name="Joshi S."/>
            <person name="Tatu U.S."/>
        </authorList>
    </citation>
    <scope>NUCLEOTIDE SEQUENCE [LARGE SCALE GENOMIC DNA]</scope>
    <source>
        <strain evidence="5">6684</strain>
    </source>
</reference>
<dbReference type="VEuPathDB" id="FungiDB:CJI96_0004364"/>
<feature type="region of interest" description="Disordered" evidence="3">
    <location>
        <begin position="266"/>
        <end position="368"/>
    </location>
</feature>
<dbReference type="InterPro" id="IPR036770">
    <property type="entry name" value="Ankyrin_rpt-contain_sf"/>
</dbReference>
<dbReference type="SUPFAM" id="SSF48403">
    <property type="entry name" value="Ankyrin repeat"/>
    <property type="match status" value="1"/>
</dbReference>
<feature type="region of interest" description="Disordered" evidence="3">
    <location>
        <begin position="511"/>
        <end position="590"/>
    </location>
</feature>
<accession>A0A0L0NRR7</accession>
<dbReference type="Pfam" id="PF12796">
    <property type="entry name" value="Ank_2"/>
    <property type="match status" value="1"/>
</dbReference>
<dbReference type="VEuPathDB" id="FungiDB:QG37_06814"/>
<evidence type="ECO:0000313" key="5">
    <source>
        <dbReference type="Proteomes" id="UP000037122"/>
    </source>
</evidence>
<comment type="caution">
    <text evidence="4">The sequence shown here is derived from an EMBL/GenBank/DDBJ whole genome shotgun (WGS) entry which is preliminary data.</text>
</comment>
<evidence type="ECO:0000256" key="2">
    <source>
        <dbReference type="ARBA" id="ARBA00023043"/>
    </source>
</evidence>
<dbReference type="SMART" id="SM00248">
    <property type="entry name" value="ANK"/>
    <property type="match status" value="4"/>
</dbReference>
<protein>
    <submittedName>
        <fullName evidence="4">Uncharacterized protein</fullName>
    </submittedName>
</protein>
<dbReference type="InterPro" id="IPR002110">
    <property type="entry name" value="Ankyrin_rpt"/>
</dbReference>
<dbReference type="VEuPathDB" id="FungiDB:CJJ09_004800"/>
<sequence length="675" mass="74362">MRDPPERLRKAVIDGNLPITKRLLARFPELWLNTDPTNKGWCNLHYAAFQGNYLVCFHLMSLKRRAFAASDMDMLTFDNLTVLHMPIFRHHSQTLHYLLQEFSGHAWINHKGGDLERTPLHYCCICFFTDGLKLLLEFGADWKLTDKNGDTCLHLCFAYGDKAGLRELVKCIVAKCLRSLHEVGQSLVPAREAILAELMEFEDIRNNHGFKAIDYAASFDLQTLYKENRTSWVEAAIEEESMLLKLRLDNWDSVLAFTPTGGSAKFDTSSLHPSSQSSASSLTAPDSSSLAISQATKPSILPEKDESVAKQTRTHLSSLGNDASHFSPLDKAARRRANTSIVQGYKPPPPPLALNTHSNLSGSSKSNVKMSSPVTPLLIDFPKTPSLKSVTISPSVRGSKRRTSINSLTAAATELVKESTPDESLLSASPELNPQISQFASPIVEQHPSTSRLAESRRRSMTSIQSPPIRSASLHFLPLGITRRRSNTSTTSNGVNSSTTILTFTETSADGLVSTSPANSDAPKINSRRSSLRRNISTPSVIHSSAISNGSSETPLHPHGRGERFYRHANASDSMIRSRPTSPFESGGDETSTLLDTIKLVHQRSHDAVPEDQVVQSFVVTIPRESINGRGGRDERTYSMSSVRSKPDSSRTSTISSQSTGRDLNSIKLTRVRDD</sequence>
<gene>
    <name evidence="4" type="ORF">QG37_06814</name>
</gene>
<feature type="compositionally biased region" description="Low complexity" evidence="3">
    <location>
        <begin position="267"/>
        <end position="289"/>
    </location>
</feature>
<keyword evidence="1" id="KW-0677">Repeat</keyword>
<proteinExistence type="predicted"/>
<dbReference type="VEuPathDB" id="FungiDB:CJJ07_000659"/>
<evidence type="ECO:0000256" key="3">
    <source>
        <dbReference type="SAM" id="MobiDB-lite"/>
    </source>
</evidence>
<dbReference type="AlphaFoldDB" id="A0A0L0NRR7"/>
<dbReference type="Gene3D" id="1.25.40.20">
    <property type="entry name" value="Ankyrin repeat-containing domain"/>
    <property type="match status" value="1"/>
</dbReference>
<feature type="compositionally biased region" description="Low complexity" evidence="3">
    <location>
        <begin position="650"/>
        <end position="660"/>
    </location>
</feature>
<evidence type="ECO:0000256" key="1">
    <source>
        <dbReference type="ARBA" id="ARBA00022737"/>
    </source>
</evidence>
<feature type="compositionally biased region" description="Polar residues" evidence="3">
    <location>
        <begin position="538"/>
        <end position="554"/>
    </location>
</feature>
<dbReference type="PANTHER" id="PTHR24198">
    <property type="entry name" value="ANKYRIN REPEAT AND PROTEIN KINASE DOMAIN-CONTAINING PROTEIN"/>
    <property type="match status" value="1"/>
</dbReference>
<dbReference type="VEuPathDB" id="FungiDB:CJI97_004663"/>
<evidence type="ECO:0000313" key="4">
    <source>
        <dbReference type="EMBL" id="KND96836.1"/>
    </source>
</evidence>
<dbReference type="EMBL" id="LGST01000049">
    <property type="protein sequence ID" value="KND96836.1"/>
    <property type="molecule type" value="Genomic_DNA"/>
</dbReference>
<dbReference type="PANTHER" id="PTHR24198:SF165">
    <property type="entry name" value="ANKYRIN REPEAT-CONTAINING PROTEIN-RELATED"/>
    <property type="match status" value="1"/>
</dbReference>
<dbReference type="VEuPathDB" id="FungiDB:B9J08_004789"/>
<keyword evidence="2" id="KW-0040">ANK repeat</keyword>
<organism evidence="4 5">
    <name type="scientific">Candidozyma auris</name>
    <name type="common">Yeast</name>
    <name type="synonym">Candida auris</name>
    <dbReference type="NCBI Taxonomy" id="498019"/>
    <lineage>
        <taxon>Eukaryota</taxon>
        <taxon>Fungi</taxon>
        <taxon>Dikarya</taxon>
        <taxon>Ascomycota</taxon>
        <taxon>Saccharomycotina</taxon>
        <taxon>Pichiomycetes</taxon>
        <taxon>Metschnikowiaceae</taxon>
        <taxon>Candidozyma</taxon>
    </lineage>
</organism>
<feature type="region of interest" description="Disordered" evidence="3">
    <location>
        <begin position="626"/>
        <end position="675"/>
    </location>
</feature>
<dbReference type="Proteomes" id="UP000037122">
    <property type="component" value="Unassembled WGS sequence"/>
</dbReference>
<feature type="compositionally biased region" description="Polar residues" evidence="3">
    <location>
        <begin position="309"/>
        <end position="321"/>
    </location>
</feature>
<feature type="compositionally biased region" description="Polar residues" evidence="3">
    <location>
        <begin position="571"/>
        <end position="590"/>
    </location>
</feature>
<name>A0A0L0NRR7_CANAR</name>